<proteinExistence type="predicted"/>
<keyword evidence="3" id="KW-0378">Hydrolase</keyword>
<keyword evidence="4" id="KW-0118">Viral capsid assembly</keyword>
<evidence type="ECO:0000256" key="1">
    <source>
        <dbReference type="ARBA" id="ARBA00022612"/>
    </source>
</evidence>
<organism evidence="7">
    <name type="scientific">uncultured Caudovirales phage</name>
    <dbReference type="NCBI Taxonomy" id="2100421"/>
    <lineage>
        <taxon>Viruses</taxon>
        <taxon>Duplodnaviria</taxon>
        <taxon>Heunggongvirae</taxon>
        <taxon>Uroviricota</taxon>
        <taxon>Caudoviricetes</taxon>
        <taxon>Peduoviridae</taxon>
        <taxon>Maltschvirus</taxon>
        <taxon>Maltschvirus maltsch</taxon>
    </lineage>
</organism>
<keyword evidence="5" id="KW-1273">Viral capsid maturation</keyword>
<evidence type="ECO:0000259" key="6">
    <source>
        <dbReference type="Pfam" id="PF04586"/>
    </source>
</evidence>
<feature type="domain" description="Prohead serine protease" evidence="6">
    <location>
        <begin position="23"/>
        <end position="149"/>
    </location>
</feature>
<evidence type="ECO:0000256" key="4">
    <source>
        <dbReference type="ARBA" id="ARBA00022950"/>
    </source>
</evidence>
<dbReference type="Pfam" id="PF04586">
    <property type="entry name" value="Peptidase_S78"/>
    <property type="match status" value="1"/>
</dbReference>
<evidence type="ECO:0000313" key="7">
    <source>
        <dbReference type="EMBL" id="CAB5224758.1"/>
    </source>
</evidence>
<keyword evidence="2 7" id="KW-0645">Protease</keyword>
<evidence type="ECO:0000256" key="3">
    <source>
        <dbReference type="ARBA" id="ARBA00022801"/>
    </source>
</evidence>
<dbReference type="InterPro" id="IPR054613">
    <property type="entry name" value="Peptidase_S78_dom"/>
</dbReference>
<dbReference type="GO" id="GO:0006508">
    <property type="term" value="P:proteolysis"/>
    <property type="evidence" value="ECO:0007669"/>
    <property type="project" value="UniProtKB-KW"/>
</dbReference>
<evidence type="ECO:0000256" key="5">
    <source>
        <dbReference type="ARBA" id="ARBA00023045"/>
    </source>
</evidence>
<dbReference type="GO" id="GO:0046797">
    <property type="term" value="P:viral procapsid maturation"/>
    <property type="evidence" value="ECO:0007669"/>
    <property type="project" value="UniProtKB-KW"/>
</dbReference>
<evidence type="ECO:0000256" key="2">
    <source>
        <dbReference type="ARBA" id="ARBA00022670"/>
    </source>
</evidence>
<sequence>MIKLIAGDFTLDAAKGDAPRRTISGTAVPYNVPATVSDGTAVIFRPGSLPVEGKAPRLFMYHDASMPVGVVTERVDTEQGMMFSAKISATSLGNDALVMASDGTIDQVSVGVNPTKFSYDEAGTMIIEAADWTELSLVPIGAFGDAANIVSVAASIHQEPEEVVLNEEVVPEQEIEPMSEVTVPAVEATIPTAPIFAQAKKEFVLPSAGEFMAAYHIGGDTFKNMNAAVAEYSASKKTALQAAAGDVLTTDTPGLLPVPVLGPLVQDLNFLRPVVEAVGARAYPDSGQSKTFVRPTITTHTSVAAQSPELSAVSATTMVIASNSVAKTTLAGQVTLSVQDIDFTSPAAMQLILNDLMGEYMIASDNLAADNLLTAATSSGVWDGTVADLLKSVYDSAVDISNGRNWTPTHMFVSPDVWGQLGQLADTTGRPVFPFIGAGLTGQNALGNAQASSWNGNPLGLQLVVDSNFAAKTMIITRVGQGQGDAYEFYESIRGLMSLENPSTLGRNMSFHGYVSTFAAISGMIRKITQA</sequence>
<reference evidence="7" key="1">
    <citation type="submission" date="2020-05" db="EMBL/GenBank/DDBJ databases">
        <authorList>
            <person name="Chiriac C."/>
            <person name="Salcher M."/>
            <person name="Ghai R."/>
            <person name="Kavagutti S V."/>
        </authorList>
    </citation>
    <scope>NUCLEOTIDE SEQUENCE</scope>
</reference>
<dbReference type="GO" id="GO:0008233">
    <property type="term" value="F:peptidase activity"/>
    <property type="evidence" value="ECO:0007669"/>
    <property type="project" value="UniProtKB-KW"/>
</dbReference>
<keyword evidence="1" id="KW-1188">Viral release from host cell</keyword>
<gene>
    <name evidence="7" type="ORF">UFOVP740_3</name>
</gene>
<accession>A0A6J7X2U1</accession>
<name>A0A6J7X2U1_9CAUD</name>
<dbReference type="SUPFAM" id="SSF56563">
    <property type="entry name" value="Major capsid protein gp5"/>
    <property type="match status" value="1"/>
</dbReference>
<protein>
    <submittedName>
        <fullName evidence="7">Prohead protease</fullName>
    </submittedName>
</protein>
<dbReference type="EMBL" id="LR798337">
    <property type="protein sequence ID" value="CAB5224758.1"/>
    <property type="molecule type" value="Genomic_DNA"/>
</dbReference>